<feature type="non-terminal residue" evidence="1">
    <location>
        <position position="232"/>
    </location>
</feature>
<protein>
    <submittedName>
        <fullName evidence="1">Uncharacterized protein</fullName>
    </submittedName>
</protein>
<dbReference type="HOGENOM" id="CLU_1196184_0_0_1"/>
<name>E9J454_SOLIN</name>
<sequence length="232" mass="25746">MGKSAHKSEKRERFLSRNSEFLDHIGSDSDDKFMASLARQVEPADPNSSVYDITGSVFDTGGMTAEPSLFSDRNFHLSFFPESESLPTASSLGEDNGGPLTNPLFGSDLESKNLSSWNDLVSQKWRDLSRKGLSADQCEALLKYRIALKNNPMVKRDDYSCKNQNQRRAQITLAFNLIAKNTADAISVDDLLFGSLFGDQKKAATMEKTSKDIIKTPLTISKKVQQPIEQPT</sequence>
<dbReference type="AlphaFoldDB" id="E9J454"/>
<gene>
    <name evidence="1" type="ORF">SINV_05887</name>
</gene>
<reference evidence="1" key="1">
    <citation type="journal article" date="2011" name="Proc. Natl. Acad. Sci. U.S.A.">
        <title>The genome of the fire ant Solenopsis invicta.</title>
        <authorList>
            <person name="Wurm Y."/>
            <person name="Wang J."/>
            <person name="Riba-Grognuz O."/>
            <person name="Corona M."/>
            <person name="Nygaard S."/>
            <person name="Hunt B.G."/>
            <person name="Ingram K.K."/>
            <person name="Falquet L."/>
            <person name="Nipitwattanaphon M."/>
            <person name="Gotzek D."/>
            <person name="Dijkstra M.B."/>
            <person name="Oettler J."/>
            <person name="Comtesse F."/>
            <person name="Shih C.J."/>
            <person name="Wu W.J."/>
            <person name="Yang C.C."/>
            <person name="Thomas J."/>
            <person name="Beaudoing E."/>
            <person name="Pradervand S."/>
            <person name="Flegel V."/>
            <person name="Cook E.D."/>
            <person name="Fabbretti R."/>
            <person name="Stockinger H."/>
            <person name="Long L."/>
            <person name="Farmerie W.G."/>
            <person name="Oakey J."/>
            <person name="Boomsma J.J."/>
            <person name="Pamilo P."/>
            <person name="Yi S.V."/>
            <person name="Heinze J."/>
            <person name="Goodisman M.A."/>
            <person name="Farinelli L."/>
            <person name="Harshman K."/>
            <person name="Hulo N."/>
            <person name="Cerutti L."/>
            <person name="Xenarios I."/>
            <person name="Shoemaker D."/>
            <person name="Keller L."/>
        </authorList>
    </citation>
    <scope>NUCLEOTIDE SEQUENCE [LARGE SCALE GENOMIC DNA]</scope>
</reference>
<organism>
    <name type="scientific">Solenopsis invicta</name>
    <name type="common">Red imported fire ant</name>
    <name type="synonym">Solenopsis wagneri</name>
    <dbReference type="NCBI Taxonomy" id="13686"/>
    <lineage>
        <taxon>Eukaryota</taxon>
        <taxon>Metazoa</taxon>
        <taxon>Ecdysozoa</taxon>
        <taxon>Arthropoda</taxon>
        <taxon>Hexapoda</taxon>
        <taxon>Insecta</taxon>
        <taxon>Pterygota</taxon>
        <taxon>Neoptera</taxon>
        <taxon>Endopterygota</taxon>
        <taxon>Hymenoptera</taxon>
        <taxon>Apocrita</taxon>
        <taxon>Aculeata</taxon>
        <taxon>Formicoidea</taxon>
        <taxon>Formicidae</taxon>
        <taxon>Myrmicinae</taxon>
        <taxon>Solenopsis</taxon>
    </lineage>
</organism>
<accession>E9J454</accession>
<proteinExistence type="predicted"/>
<evidence type="ECO:0000313" key="1">
    <source>
        <dbReference type="EMBL" id="EFZ12399.1"/>
    </source>
</evidence>
<dbReference type="EMBL" id="GL768073">
    <property type="protein sequence ID" value="EFZ12399.1"/>
    <property type="molecule type" value="Genomic_DNA"/>
</dbReference>